<reference evidence="1" key="1">
    <citation type="submission" date="2014-12" db="EMBL/GenBank/DDBJ databases">
        <title>Insight into the proteome of Arion vulgaris.</title>
        <authorList>
            <person name="Aradska J."/>
            <person name="Bulat T."/>
            <person name="Smidak R."/>
            <person name="Sarate P."/>
            <person name="Gangsoo J."/>
            <person name="Sialana F."/>
            <person name="Bilban M."/>
            <person name="Lubec G."/>
        </authorList>
    </citation>
    <scope>NUCLEOTIDE SEQUENCE</scope>
    <source>
        <tissue evidence="1">Skin</tissue>
    </source>
</reference>
<name>A0A0B6Z1X7_9EUPU</name>
<organism evidence="1">
    <name type="scientific">Arion vulgaris</name>
    <dbReference type="NCBI Taxonomy" id="1028688"/>
    <lineage>
        <taxon>Eukaryota</taxon>
        <taxon>Metazoa</taxon>
        <taxon>Spiralia</taxon>
        <taxon>Lophotrochozoa</taxon>
        <taxon>Mollusca</taxon>
        <taxon>Gastropoda</taxon>
        <taxon>Heterobranchia</taxon>
        <taxon>Euthyneura</taxon>
        <taxon>Panpulmonata</taxon>
        <taxon>Eupulmonata</taxon>
        <taxon>Stylommatophora</taxon>
        <taxon>Helicina</taxon>
        <taxon>Arionoidea</taxon>
        <taxon>Arionidae</taxon>
        <taxon>Arion</taxon>
    </lineage>
</organism>
<proteinExistence type="predicted"/>
<accession>A0A0B6Z1X7</accession>
<dbReference type="AlphaFoldDB" id="A0A0B6Z1X7"/>
<dbReference type="EMBL" id="HACG01014840">
    <property type="protein sequence ID" value="CEK61705.1"/>
    <property type="molecule type" value="Transcribed_RNA"/>
</dbReference>
<gene>
    <name evidence="1" type="primary">ORF42996</name>
</gene>
<evidence type="ECO:0000313" key="1">
    <source>
        <dbReference type="EMBL" id="CEK61705.1"/>
    </source>
</evidence>
<protein>
    <submittedName>
        <fullName evidence="1">Uncharacterized protein</fullName>
    </submittedName>
</protein>
<feature type="non-terminal residue" evidence="1">
    <location>
        <position position="97"/>
    </location>
</feature>
<sequence>MFDTCIALNIIALQDNITMKISTEKINDFLYLEVRYTDFIAARWKNRLRNPIRHINRCKMGVVCLNTLKDILRRRSQQIWTCSTMILGGGRSKYGHV</sequence>